<feature type="transmembrane region" description="Helical" evidence="10">
    <location>
        <begin position="119"/>
        <end position="140"/>
    </location>
</feature>
<dbReference type="PRINTS" id="PR00342">
    <property type="entry name" value="RHESUSRHD"/>
</dbReference>
<feature type="transmembrane region" description="Helical" evidence="10">
    <location>
        <begin position="89"/>
        <end position="113"/>
    </location>
</feature>
<feature type="transmembrane region" description="Helical" evidence="10">
    <location>
        <begin position="183"/>
        <end position="201"/>
    </location>
</feature>
<evidence type="ECO:0000256" key="8">
    <source>
        <dbReference type="ARBA" id="ARBA00058443"/>
    </source>
</evidence>
<evidence type="ECO:0000256" key="2">
    <source>
        <dbReference type="ARBA" id="ARBA00011036"/>
    </source>
</evidence>
<dbReference type="GO" id="GO:0008519">
    <property type="term" value="F:ammonium channel activity"/>
    <property type="evidence" value="ECO:0007669"/>
    <property type="project" value="InterPro"/>
</dbReference>
<feature type="transmembrane region" description="Helical" evidence="10">
    <location>
        <begin position="252"/>
        <end position="273"/>
    </location>
</feature>
<evidence type="ECO:0000256" key="5">
    <source>
        <dbReference type="ARBA" id="ARBA00022989"/>
    </source>
</evidence>
<evidence type="ECO:0000256" key="6">
    <source>
        <dbReference type="ARBA" id="ARBA00023136"/>
    </source>
</evidence>
<dbReference type="AlphaFoldDB" id="A0A6P8HG80"/>
<keyword evidence="12" id="KW-1185">Reference proteome</keyword>
<protein>
    <submittedName>
        <fullName evidence="13">Ammonium transporter Rh type B-like</fullName>
    </submittedName>
</protein>
<feature type="transmembrane region" description="Helical" evidence="10">
    <location>
        <begin position="309"/>
        <end position="330"/>
    </location>
</feature>
<feature type="transmembrane region" description="Helical" evidence="10">
    <location>
        <begin position="412"/>
        <end position="435"/>
    </location>
</feature>
<keyword evidence="6 10" id="KW-0472">Membrane</keyword>
<dbReference type="RefSeq" id="XP_031551590.1">
    <property type="nucleotide sequence ID" value="XM_031695730.1"/>
</dbReference>
<evidence type="ECO:0000313" key="12">
    <source>
        <dbReference type="Proteomes" id="UP000515163"/>
    </source>
</evidence>
<dbReference type="PANTHER" id="PTHR11730:SF60">
    <property type="entry name" value="RH50, ISOFORM D"/>
    <property type="match status" value="1"/>
</dbReference>
<evidence type="ECO:0000256" key="4">
    <source>
        <dbReference type="ARBA" id="ARBA00022692"/>
    </source>
</evidence>
<feature type="transmembrane region" description="Helical" evidence="10">
    <location>
        <begin position="285"/>
        <end position="303"/>
    </location>
</feature>
<feature type="compositionally biased region" description="Basic and acidic residues" evidence="9">
    <location>
        <begin position="482"/>
        <end position="501"/>
    </location>
</feature>
<dbReference type="InterPro" id="IPR029020">
    <property type="entry name" value="Ammonium/urea_transptr"/>
</dbReference>
<keyword evidence="4 10" id="KW-0812">Transmembrane</keyword>
<dbReference type="InterPro" id="IPR024041">
    <property type="entry name" value="NH4_transpt_AmtB-like_dom"/>
</dbReference>
<dbReference type="Gene3D" id="1.10.3430.10">
    <property type="entry name" value="Ammonium transporter AmtB like domains"/>
    <property type="match status" value="1"/>
</dbReference>
<proteinExistence type="inferred from homology"/>
<dbReference type="GO" id="GO:0097272">
    <property type="term" value="P:ammonium homeostasis"/>
    <property type="evidence" value="ECO:0007669"/>
    <property type="project" value="TreeGrafter"/>
</dbReference>
<name>A0A6P8HG80_ACTTE</name>
<dbReference type="SUPFAM" id="SSF111352">
    <property type="entry name" value="Ammonium transporter"/>
    <property type="match status" value="1"/>
</dbReference>
<dbReference type="InParanoid" id="A0A6P8HG80"/>
<keyword evidence="5 10" id="KW-1133">Transmembrane helix</keyword>
<dbReference type="PANTHER" id="PTHR11730">
    <property type="entry name" value="AMMONIUM TRANSPORTER"/>
    <property type="match status" value="1"/>
</dbReference>
<feature type="transmembrane region" description="Helical" evidence="10">
    <location>
        <begin position="57"/>
        <end position="77"/>
    </location>
</feature>
<organism evidence="12 13">
    <name type="scientific">Actinia tenebrosa</name>
    <name type="common">Australian red waratah sea anemone</name>
    <dbReference type="NCBI Taxonomy" id="6105"/>
    <lineage>
        <taxon>Eukaryota</taxon>
        <taxon>Metazoa</taxon>
        <taxon>Cnidaria</taxon>
        <taxon>Anthozoa</taxon>
        <taxon>Hexacorallia</taxon>
        <taxon>Actiniaria</taxon>
        <taxon>Actiniidae</taxon>
        <taxon>Actinia</taxon>
    </lineage>
</organism>
<feature type="transmembrane region" description="Helical" evidence="10">
    <location>
        <begin position="213"/>
        <end position="232"/>
    </location>
</feature>
<keyword evidence="7" id="KW-0325">Glycoprotein</keyword>
<gene>
    <name evidence="13" type="primary">LOC116288864</name>
</gene>
<evidence type="ECO:0000256" key="3">
    <source>
        <dbReference type="ARBA" id="ARBA00022448"/>
    </source>
</evidence>
<evidence type="ECO:0000256" key="9">
    <source>
        <dbReference type="SAM" id="MobiDB-lite"/>
    </source>
</evidence>
<dbReference type="KEGG" id="aten:116288864"/>
<comment type="subcellular location">
    <subcellularLocation>
        <location evidence="1">Membrane</location>
        <topology evidence="1">Multi-pass membrane protein</topology>
    </subcellularLocation>
</comment>
<dbReference type="Proteomes" id="UP000515163">
    <property type="component" value="Unplaced"/>
</dbReference>
<evidence type="ECO:0000256" key="10">
    <source>
        <dbReference type="SAM" id="Phobius"/>
    </source>
</evidence>
<evidence type="ECO:0000313" key="13">
    <source>
        <dbReference type="RefSeq" id="XP_031551590.1"/>
    </source>
</evidence>
<evidence type="ECO:0000256" key="7">
    <source>
        <dbReference type="ARBA" id="ARBA00023180"/>
    </source>
</evidence>
<evidence type="ECO:0000256" key="1">
    <source>
        <dbReference type="ARBA" id="ARBA00004141"/>
    </source>
</evidence>
<dbReference type="GO" id="GO:0005886">
    <property type="term" value="C:plasma membrane"/>
    <property type="evidence" value="ECO:0007669"/>
    <property type="project" value="InterPro"/>
</dbReference>
<accession>A0A6P8HG80</accession>
<comment type="similarity">
    <text evidence="2">Belongs to the ammonium transporter (TC 2.A.49) family. Rh subfamily.</text>
</comment>
<reference evidence="13" key="1">
    <citation type="submission" date="2025-08" db="UniProtKB">
        <authorList>
            <consortium name="RefSeq"/>
        </authorList>
    </citation>
    <scope>IDENTIFICATION</scope>
    <source>
        <tissue evidence="13">Tentacle</tissue>
    </source>
</reference>
<sequence length="501" mass="54680">MKRLTFPIVGGLFQVLIIVLFALLADYGDHAVPRHRRVGSSSNTNETKKLEVNNIGMYYPMFMDVHVMIFFGFPYLLSFFKRFSYCGVAYAFFGAALSAQWGILMSGIFGSLIYGEPHIQVNILSITSADFTAAVALIAYCSTLGYCSTLQLIVISFFLPIFYAINEIVLFNYLQVTDPGGCMLVHAFGAYYGLAFCKVLYRKDSTETTKAEPSYNSDLFSLIGSILLWIYWPSFNSVFGAPDYVTQHRIVINTYLGLASSAVVVFLVSSAVNKEGKITMAHVQNATLAGGVAVGTASSMMMYPWGALLVGSIGGAVSTLGFQFVSPFLVRHLKINDVAGIHNLHGMPGIIGAVAGAIIAAQAEHEAYGYEGLYDVFGARAPVANSTEFYKLQSLGVTFTPGEGRSAKRQGLFQLAGVGATVGIAVIGGLVNGFIARLRIFDPPKQHQLYDDADFFNLPDGKESYSTMEFIMTKLGCNSDKNTNENPEKNEQEKEELMKDK</sequence>
<dbReference type="Pfam" id="PF00909">
    <property type="entry name" value="Ammonium_transp"/>
    <property type="match status" value="1"/>
</dbReference>
<dbReference type="OrthoDB" id="534912at2759"/>
<dbReference type="InterPro" id="IPR002229">
    <property type="entry name" value="RhesusRHD"/>
</dbReference>
<feature type="transmembrane region" description="Helical" evidence="10">
    <location>
        <begin position="7"/>
        <end position="25"/>
    </location>
</feature>
<keyword evidence="3" id="KW-0813">Transport</keyword>
<feature type="domain" description="Ammonium transporter AmtB-like" evidence="11">
    <location>
        <begin position="53"/>
        <end position="440"/>
    </location>
</feature>
<feature type="region of interest" description="Disordered" evidence="9">
    <location>
        <begin position="477"/>
        <end position="501"/>
    </location>
</feature>
<feature type="transmembrane region" description="Helical" evidence="10">
    <location>
        <begin position="152"/>
        <end position="171"/>
    </location>
</feature>
<evidence type="ECO:0000259" key="11">
    <source>
        <dbReference type="Pfam" id="PF00909"/>
    </source>
</evidence>
<dbReference type="FunFam" id="1.10.3430.10:FF:000018">
    <property type="entry name" value="Rhesus-like glycoprotein B"/>
    <property type="match status" value="1"/>
</dbReference>
<feature type="transmembrane region" description="Helical" evidence="10">
    <location>
        <begin position="342"/>
        <end position="363"/>
    </location>
</feature>
<comment type="function">
    <text evidence="8">May be a carbon dioxide/bicarbonate transporter.</text>
</comment>
<feature type="unsure residue" description="D or N" evidence="13">
    <location>
        <position position="375"/>
    </location>
</feature>
<dbReference type="FunCoup" id="A0A6P8HG80">
    <property type="interactions" value="152"/>
</dbReference>